<dbReference type="KEGG" id="pzi:CWO85_01030"/>
<keyword evidence="3" id="KW-1185">Reference proteome</keyword>
<dbReference type="PANTHER" id="PTHR34704:SF2">
    <property type="entry name" value="ATPASE"/>
    <property type="match status" value="1"/>
</dbReference>
<gene>
    <name evidence="2" type="ORF">CWO85_01030</name>
</gene>
<feature type="domain" description="ATPase" evidence="1">
    <location>
        <begin position="2"/>
        <end position="64"/>
    </location>
</feature>
<dbReference type="Gene3D" id="3.40.50.300">
    <property type="entry name" value="P-loop containing nucleotide triphosphate hydrolases"/>
    <property type="match status" value="1"/>
</dbReference>
<reference evidence="2 3" key="1">
    <citation type="journal article" date="2018" name="BMC Genomics">
        <title>Comparative genome analysis of jujube witches'-broom Phytoplasma, an obligate pathogen that causes jujube witches'-broom disease.</title>
        <authorList>
            <person name="Wang J."/>
            <person name="Song L."/>
            <person name="Jiao Q."/>
            <person name="Yang S."/>
            <person name="Gao R."/>
            <person name="Lu X."/>
            <person name="Zhou G."/>
        </authorList>
    </citation>
    <scope>NUCLEOTIDE SEQUENCE [LARGE SCALE GENOMIC DNA]</scope>
    <source>
        <strain evidence="2">Jwb-nky</strain>
    </source>
</reference>
<sequence>MFIGRKKELEEIENLISTSKFEFALIYGRRQIGKTTILQKIIKKYKGFYFVADRSGLKANLKRLSREITNFLKESDILFDNFYDLFEFIVKRVNKKN</sequence>
<protein>
    <recommendedName>
        <fullName evidence="1">ATPase domain-containing protein</fullName>
    </recommendedName>
</protein>
<accession>A0A660HMM6</accession>
<dbReference type="InterPro" id="IPR027417">
    <property type="entry name" value="P-loop_NTPase"/>
</dbReference>
<dbReference type="SUPFAM" id="SSF52540">
    <property type="entry name" value="P-loop containing nucleoside triphosphate hydrolases"/>
    <property type="match status" value="1"/>
</dbReference>
<organism evidence="2 3">
    <name type="scientific">Ziziphus jujuba witches'-broom phytoplasma</name>
    <dbReference type="NCBI Taxonomy" id="135727"/>
    <lineage>
        <taxon>Bacteria</taxon>
        <taxon>Bacillati</taxon>
        <taxon>Mycoplasmatota</taxon>
        <taxon>Mollicutes</taxon>
        <taxon>Acholeplasmatales</taxon>
        <taxon>Acholeplasmataceae</taxon>
        <taxon>Candidatus Phytoplasma</taxon>
        <taxon>16SrV (Elm yellows group)</taxon>
    </lineage>
</organism>
<evidence type="ECO:0000313" key="3">
    <source>
        <dbReference type="Proteomes" id="UP000272462"/>
    </source>
</evidence>
<evidence type="ECO:0000259" key="1">
    <source>
        <dbReference type="Pfam" id="PF01637"/>
    </source>
</evidence>
<dbReference type="PANTHER" id="PTHR34704">
    <property type="entry name" value="ATPASE"/>
    <property type="match status" value="1"/>
</dbReference>
<dbReference type="RefSeq" id="WP_121463849.1">
    <property type="nucleotide sequence ID" value="NZ_CP025121.1"/>
</dbReference>
<dbReference type="Pfam" id="PF01637">
    <property type="entry name" value="ATPase_2"/>
    <property type="match status" value="1"/>
</dbReference>
<evidence type="ECO:0000313" key="2">
    <source>
        <dbReference type="EMBL" id="AYJ01119.1"/>
    </source>
</evidence>
<dbReference type="AlphaFoldDB" id="A0A660HMM6"/>
<proteinExistence type="predicted"/>
<dbReference type="Proteomes" id="UP000272462">
    <property type="component" value="Chromosome"/>
</dbReference>
<dbReference type="InterPro" id="IPR011579">
    <property type="entry name" value="ATPase_dom"/>
</dbReference>
<dbReference type="GO" id="GO:0005524">
    <property type="term" value="F:ATP binding"/>
    <property type="evidence" value="ECO:0007669"/>
    <property type="project" value="InterPro"/>
</dbReference>
<dbReference type="EMBL" id="CP025121">
    <property type="protein sequence ID" value="AYJ01119.1"/>
    <property type="molecule type" value="Genomic_DNA"/>
</dbReference>
<dbReference type="OrthoDB" id="9813134at2"/>
<name>A0A660HMM6_ZIZJU</name>